<organism evidence="6 7">
    <name type="scientific">Lientehia hominis</name>
    <dbReference type="NCBI Taxonomy" id="2897778"/>
    <lineage>
        <taxon>Bacteria</taxon>
        <taxon>Bacillati</taxon>
        <taxon>Bacillota</taxon>
        <taxon>Clostridia</taxon>
        <taxon>Lachnospirales</taxon>
        <taxon>Lachnospiraceae</taxon>
        <taxon>Lientehia</taxon>
    </lineage>
</organism>
<proteinExistence type="inferred from homology"/>
<dbReference type="InterPro" id="IPR036390">
    <property type="entry name" value="WH_DNA-bd_sf"/>
</dbReference>
<evidence type="ECO:0000313" key="6">
    <source>
        <dbReference type="EMBL" id="MCD2491791.1"/>
    </source>
</evidence>
<dbReference type="InterPro" id="IPR005119">
    <property type="entry name" value="LysR_subst-bd"/>
</dbReference>
<dbReference type="Pfam" id="PF00126">
    <property type="entry name" value="HTH_1"/>
    <property type="match status" value="1"/>
</dbReference>
<gene>
    <name evidence="6" type="ORF">LQE92_04025</name>
</gene>
<dbReference type="InterPro" id="IPR036388">
    <property type="entry name" value="WH-like_DNA-bd_sf"/>
</dbReference>
<dbReference type="Gene3D" id="3.40.190.290">
    <property type="match status" value="1"/>
</dbReference>
<reference evidence="6 7" key="1">
    <citation type="submission" date="2021-11" db="EMBL/GenBank/DDBJ databases">
        <title>Lacrimispora sp. nov. NSJ-141 isolated from human feces.</title>
        <authorList>
            <person name="Abdugheni R."/>
        </authorList>
    </citation>
    <scope>NUCLEOTIDE SEQUENCE [LARGE SCALE GENOMIC DNA]</scope>
    <source>
        <strain evidence="6 7">NSJ-141</strain>
    </source>
</reference>
<evidence type="ECO:0000256" key="3">
    <source>
        <dbReference type="ARBA" id="ARBA00023125"/>
    </source>
</evidence>
<dbReference type="SUPFAM" id="SSF53850">
    <property type="entry name" value="Periplasmic binding protein-like II"/>
    <property type="match status" value="1"/>
</dbReference>
<dbReference type="Proteomes" id="UP001299265">
    <property type="component" value="Unassembled WGS sequence"/>
</dbReference>
<protein>
    <submittedName>
        <fullName evidence="6">LysR family transcriptional regulator</fullName>
    </submittedName>
</protein>
<dbReference type="RefSeq" id="WP_231061701.1">
    <property type="nucleotide sequence ID" value="NZ_JAJNOR010000001.1"/>
</dbReference>
<sequence>MTIRHLKIFVEVADTGKMSAAAERCFISQPTVSQTIRELEEHYQVKLFERLSKRLFITEEGKMLLTYARQVIRQFDELEAAMFLTGRKRLLKLGASVTVGNCLLSGILEALKTERPETEVYTCVNNTAFIEELLLKAELDVGVLEGRVKSPELVSVPMIQDYLVLACGKDHPFFGRKELTLQDLHGQKFLMREGGSGTRALFESFLESRHVNIRVCGECASSEAMKEAVMKNGCLAVLSIRLILDEIEQGNIGAFESSSREWDRSFKIVYHKNKFIGEDLQALERILHTYREPELPPGKHVGILQT</sequence>
<comment type="similarity">
    <text evidence="1">Belongs to the LysR transcriptional regulatory family.</text>
</comment>
<comment type="caution">
    <text evidence="6">The sequence shown here is derived from an EMBL/GenBank/DDBJ whole genome shotgun (WGS) entry which is preliminary data.</text>
</comment>
<keyword evidence="3" id="KW-0238">DNA-binding</keyword>
<dbReference type="Pfam" id="PF03466">
    <property type="entry name" value="LysR_substrate"/>
    <property type="match status" value="1"/>
</dbReference>
<dbReference type="InterPro" id="IPR000847">
    <property type="entry name" value="LysR_HTH_N"/>
</dbReference>
<keyword evidence="2" id="KW-0805">Transcription regulation</keyword>
<dbReference type="PANTHER" id="PTHR30126">
    <property type="entry name" value="HTH-TYPE TRANSCRIPTIONAL REGULATOR"/>
    <property type="match status" value="1"/>
</dbReference>
<name>A0AAP2RGX8_9FIRM</name>
<keyword evidence="7" id="KW-1185">Reference proteome</keyword>
<dbReference type="PANTHER" id="PTHR30126:SF39">
    <property type="entry name" value="HTH-TYPE TRANSCRIPTIONAL REGULATOR CYSL"/>
    <property type="match status" value="1"/>
</dbReference>
<evidence type="ECO:0000259" key="5">
    <source>
        <dbReference type="PROSITE" id="PS50931"/>
    </source>
</evidence>
<dbReference type="GO" id="GO:0003700">
    <property type="term" value="F:DNA-binding transcription factor activity"/>
    <property type="evidence" value="ECO:0007669"/>
    <property type="project" value="InterPro"/>
</dbReference>
<dbReference type="PROSITE" id="PS50931">
    <property type="entry name" value="HTH_LYSR"/>
    <property type="match status" value="1"/>
</dbReference>
<dbReference type="SUPFAM" id="SSF46785">
    <property type="entry name" value="Winged helix' DNA-binding domain"/>
    <property type="match status" value="1"/>
</dbReference>
<keyword evidence="4" id="KW-0804">Transcription</keyword>
<evidence type="ECO:0000256" key="2">
    <source>
        <dbReference type="ARBA" id="ARBA00023015"/>
    </source>
</evidence>
<evidence type="ECO:0000256" key="1">
    <source>
        <dbReference type="ARBA" id="ARBA00009437"/>
    </source>
</evidence>
<accession>A0AAP2RGX8</accession>
<evidence type="ECO:0000313" key="7">
    <source>
        <dbReference type="Proteomes" id="UP001299265"/>
    </source>
</evidence>
<feature type="domain" description="HTH lysR-type" evidence="5">
    <location>
        <begin position="1"/>
        <end position="58"/>
    </location>
</feature>
<dbReference type="FunFam" id="1.10.10.10:FF:000001">
    <property type="entry name" value="LysR family transcriptional regulator"/>
    <property type="match status" value="1"/>
</dbReference>
<dbReference type="Gene3D" id="1.10.10.10">
    <property type="entry name" value="Winged helix-like DNA-binding domain superfamily/Winged helix DNA-binding domain"/>
    <property type="match status" value="1"/>
</dbReference>
<dbReference type="AlphaFoldDB" id="A0AAP2RGX8"/>
<dbReference type="EMBL" id="JAJNOR010000001">
    <property type="protein sequence ID" value="MCD2491791.1"/>
    <property type="molecule type" value="Genomic_DNA"/>
</dbReference>
<dbReference type="GO" id="GO:0000976">
    <property type="term" value="F:transcription cis-regulatory region binding"/>
    <property type="evidence" value="ECO:0007669"/>
    <property type="project" value="TreeGrafter"/>
</dbReference>
<evidence type="ECO:0000256" key="4">
    <source>
        <dbReference type="ARBA" id="ARBA00023163"/>
    </source>
</evidence>
<dbReference type="PRINTS" id="PR00039">
    <property type="entry name" value="HTHLYSR"/>
</dbReference>